<dbReference type="Proteomes" id="UP000198891">
    <property type="component" value="Unassembled WGS sequence"/>
</dbReference>
<dbReference type="STRING" id="381665.SAMN05216554_2889"/>
<sequence>MRPLTKSSAAEWVAAGTDHWKLTIEGFVPAEYEAYARVLHEIEQGGEHATWVSVAAANGRPFGPLAQWTRINVDPDGQEWHDRPRVGTLTPSVAHSLSEVLAAFTITPATCFFGVWEGFGGSELPPDIQLFKSNTRVMGLFEGPLQDATHSFSAWPGSQLANLWWPADRAWFVVSEIDSDRTIVAGSRACIDALLRAPGLEVFEVGQGDTLAIS</sequence>
<evidence type="ECO:0000313" key="1">
    <source>
        <dbReference type="EMBL" id="SDZ26275.1"/>
    </source>
</evidence>
<gene>
    <name evidence="1" type="ORF">SAMN05216554_2889</name>
</gene>
<organism evidence="1 2">
    <name type="scientific">Herbiconiux ginsengi</name>
    <dbReference type="NCBI Taxonomy" id="381665"/>
    <lineage>
        <taxon>Bacteria</taxon>
        <taxon>Bacillati</taxon>
        <taxon>Actinomycetota</taxon>
        <taxon>Actinomycetes</taxon>
        <taxon>Micrococcales</taxon>
        <taxon>Microbacteriaceae</taxon>
        <taxon>Herbiconiux</taxon>
    </lineage>
</organism>
<reference evidence="1 2" key="1">
    <citation type="submission" date="2016-10" db="EMBL/GenBank/DDBJ databases">
        <authorList>
            <person name="de Groot N.N."/>
        </authorList>
    </citation>
    <scope>NUCLEOTIDE SEQUENCE [LARGE SCALE GENOMIC DNA]</scope>
    <source>
        <strain evidence="1 2">CGMCC 4.3491</strain>
    </source>
</reference>
<name>A0A1H3RLN6_9MICO</name>
<dbReference type="OrthoDB" id="2426596at2"/>
<dbReference type="RefSeq" id="WP_092555006.1">
    <property type="nucleotide sequence ID" value="NZ_FNPZ01000003.1"/>
</dbReference>
<dbReference type="AlphaFoldDB" id="A0A1H3RLN6"/>
<dbReference type="EMBL" id="FNPZ01000003">
    <property type="protein sequence ID" value="SDZ26275.1"/>
    <property type="molecule type" value="Genomic_DNA"/>
</dbReference>
<keyword evidence="2" id="KW-1185">Reference proteome</keyword>
<proteinExistence type="predicted"/>
<accession>A0A1H3RLN6</accession>
<protein>
    <submittedName>
        <fullName evidence="1">Uncharacterized protein</fullName>
    </submittedName>
</protein>
<evidence type="ECO:0000313" key="2">
    <source>
        <dbReference type="Proteomes" id="UP000198891"/>
    </source>
</evidence>